<keyword evidence="2" id="KW-0472">Membrane</keyword>
<dbReference type="OrthoDB" id="3874183at2"/>
<keyword evidence="2" id="KW-0812">Transmembrane</keyword>
<evidence type="ECO:0000256" key="1">
    <source>
        <dbReference type="SAM" id="MobiDB-lite"/>
    </source>
</evidence>
<proteinExistence type="predicted"/>
<keyword evidence="4" id="KW-1185">Reference proteome</keyword>
<name>A0A561EY71_9ACTN</name>
<dbReference type="AlphaFoldDB" id="A0A561EY71"/>
<dbReference type="EMBL" id="VIVR01000001">
    <property type="protein sequence ID" value="TWE20537.1"/>
    <property type="molecule type" value="Genomic_DNA"/>
</dbReference>
<keyword evidence="2" id="KW-1133">Transmembrane helix</keyword>
<evidence type="ECO:0000313" key="3">
    <source>
        <dbReference type="EMBL" id="TWE20537.1"/>
    </source>
</evidence>
<reference evidence="3 4" key="1">
    <citation type="submission" date="2019-06" db="EMBL/GenBank/DDBJ databases">
        <title>Sequencing the genomes of 1000 actinobacteria strains.</title>
        <authorList>
            <person name="Klenk H.-P."/>
        </authorList>
    </citation>
    <scope>NUCLEOTIDE SEQUENCE [LARGE SCALE GENOMIC DNA]</scope>
    <source>
        <strain evidence="3 4">DSM 41649</strain>
    </source>
</reference>
<accession>A0A561EY71</accession>
<sequence length="312" mass="30463">MSGEPQGAHGWGQPSGQQAGFAGEPDWAALADQHESEARRRKQRRVIGAVVGATLVVGGITATAVSVAGPGKGDTPAKVALNGASTAPADPSAPATLLASPADSPSGSASAGASAGASATGSAPAKATSKPGSQPPAATASGPRDPLTVISSASTDTAPLDPATLFAATSLSIDGRTWTRVTVAATSPCWKATTGGLGDVITPQGCQTMLRATYASGNSAVTIGVAVFDSRAKADAAQQAHKGQVQGLVTSGSTSYCVTAGCTNTHAAVGRYGYYTVSGTLKPGGNTADAAATAAGPDFAGYARGQLLARGR</sequence>
<gene>
    <name evidence="3" type="ORF">FB465_5691</name>
</gene>
<protein>
    <submittedName>
        <fullName evidence="3">Uncharacterized protein</fullName>
    </submittedName>
</protein>
<evidence type="ECO:0000256" key="2">
    <source>
        <dbReference type="SAM" id="Phobius"/>
    </source>
</evidence>
<comment type="caution">
    <text evidence="3">The sequence shown here is derived from an EMBL/GenBank/DDBJ whole genome shotgun (WGS) entry which is preliminary data.</text>
</comment>
<organism evidence="3 4">
    <name type="scientific">Kitasatospora atroaurantiaca</name>
    <dbReference type="NCBI Taxonomy" id="285545"/>
    <lineage>
        <taxon>Bacteria</taxon>
        <taxon>Bacillati</taxon>
        <taxon>Actinomycetota</taxon>
        <taxon>Actinomycetes</taxon>
        <taxon>Kitasatosporales</taxon>
        <taxon>Streptomycetaceae</taxon>
        <taxon>Kitasatospora</taxon>
    </lineage>
</organism>
<evidence type="ECO:0000313" key="4">
    <source>
        <dbReference type="Proteomes" id="UP000318416"/>
    </source>
</evidence>
<feature type="transmembrane region" description="Helical" evidence="2">
    <location>
        <begin position="46"/>
        <end position="68"/>
    </location>
</feature>
<feature type="compositionally biased region" description="Low complexity" evidence="1">
    <location>
        <begin position="84"/>
        <end position="130"/>
    </location>
</feature>
<feature type="region of interest" description="Disordered" evidence="1">
    <location>
        <begin position="79"/>
        <end position="155"/>
    </location>
</feature>
<feature type="region of interest" description="Disordered" evidence="1">
    <location>
        <begin position="1"/>
        <end position="46"/>
    </location>
</feature>
<dbReference type="Proteomes" id="UP000318416">
    <property type="component" value="Unassembled WGS sequence"/>
</dbReference>
<dbReference type="RefSeq" id="WP_145794951.1">
    <property type="nucleotide sequence ID" value="NZ_BAAABR010000047.1"/>
</dbReference>